<protein>
    <submittedName>
        <fullName evidence="1">Urease accessory protein UreF</fullName>
    </submittedName>
</protein>
<dbReference type="GO" id="GO:0016151">
    <property type="term" value="F:nickel cation binding"/>
    <property type="evidence" value="ECO:0007669"/>
    <property type="project" value="InterPro"/>
</dbReference>
<dbReference type="Gene3D" id="1.10.4190.10">
    <property type="entry name" value="Urease accessory protein UreF"/>
    <property type="match status" value="1"/>
</dbReference>
<dbReference type="Pfam" id="PF01730">
    <property type="entry name" value="UreF"/>
    <property type="match status" value="1"/>
</dbReference>
<proteinExistence type="predicted"/>
<dbReference type="KEGG" id="paco:AACT_1060"/>
<organism evidence="1 2">
    <name type="scientific">Arcobacter acticola</name>
    <dbReference type="NCBI Taxonomy" id="1849015"/>
    <lineage>
        <taxon>Bacteria</taxon>
        <taxon>Pseudomonadati</taxon>
        <taxon>Campylobacterota</taxon>
        <taxon>Epsilonproteobacteria</taxon>
        <taxon>Campylobacterales</taxon>
        <taxon>Arcobacteraceae</taxon>
        <taxon>Arcobacter</taxon>
    </lineage>
</organism>
<accession>A0A6M8ECP9</accession>
<evidence type="ECO:0000313" key="2">
    <source>
        <dbReference type="Proteomes" id="UP000503483"/>
    </source>
</evidence>
<evidence type="ECO:0000313" key="1">
    <source>
        <dbReference type="EMBL" id="QKE28250.1"/>
    </source>
</evidence>
<sequence>MAKHITLTNMTNKSNLKSLSRFLQILDGTFPSGMFVHSFGLEPHIINQNVYNINTLKVYLQNIIIDQYQNIEFTYIKKIYEALENDKITLLKQMDNEYSSYQIYEYAKASSDIGFNYYTQLKNHISKSIVQKYFAYVENKTCIGNEIFILATYAYDLDISMEDFIVMWTKKNLINIAATSLKISRIKPSEIQQMLFEFDEILSELDFRNIKNKITNFNPLFEENIFQHSVLEPKMFAT</sequence>
<name>A0A6M8ECP9_9BACT</name>
<dbReference type="EMBL" id="CP042652">
    <property type="protein sequence ID" value="QKE28250.1"/>
    <property type="molecule type" value="Genomic_DNA"/>
</dbReference>
<dbReference type="AlphaFoldDB" id="A0A6M8ECP9"/>
<keyword evidence="2" id="KW-1185">Reference proteome</keyword>
<gene>
    <name evidence="1" type="primary">ureF</name>
    <name evidence="1" type="ORF">AACT_1060</name>
</gene>
<dbReference type="RefSeq" id="WP_228720541.1">
    <property type="nucleotide sequence ID" value="NZ_CP042652.1"/>
</dbReference>
<dbReference type="InterPro" id="IPR002639">
    <property type="entry name" value="UreF"/>
</dbReference>
<dbReference type="InterPro" id="IPR038277">
    <property type="entry name" value="UreF_sf"/>
</dbReference>
<dbReference type="Proteomes" id="UP000503483">
    <property type="component" value="Chromosome"/>
</dbReference>
<reference evidence="1 2" key="1">
    <citation type="submission" date="2019-08" db="EMBL/GenBank/DDBJ databases">
        <title>Complete genome sequence of Arcobacter acticola.</title>
        <authorList>
            <person name="Miller W."/>
        </authorList>
    </citation>
    <scope>NUCLEOTIDE SEQUENCE [LARGE SCALE GENOMIC DNA]</scope>
    <source>
        <strain evidence="1 2">KCTC 52212</strain>
    </source>
</reference>